<dbReference type="Proteomes" id="UP000823641">
    <property type="component" value="Unassembled WGS sequence"/>
</dbReference>
<dbReference type="InterPro" id="IPR054207">
    <property type="entry name" value="DUF6913"/>
</dbReference>
<evidence type="ECO:0000313" key="2">
    <source>
        <dbReference type="Proteomes" id="UP000823641"/>
    </source>
</evidence>
<proteinExistence type="predicted"/>
<dbReference type="AlphaFoldDB" id="A0A9D9HSN4"/>
<comment type="caution">
    <text evidence="1">The sequence shown here is derived from an EMBL/GenBank/DDBJ whole genome shotgun (WGS) entry which is preliminary data.</text>
</comment>
<organism evidence="1 2">
    <name type="scientific">Candidatus Gallipaludibacter merdavium</name>
    <dbReference type="NCBI Taxonomy" id="2840839"/>
    <lineage>
        <taxon>Bacteria</taxon>
        <taxon>Pseudomonadati</taxon>
        <taxon>Bacteroidota</taxon>
        <taxon>Bacteroidia</taxon>
        <taxon>Bacteroidales</taxon>
        <taxon>Candidatus Gallipaludibacter</taxon>
    </lineage>
</organism>
<reference evidence="1" key="1">
    <citation type="submission" date="2020-10" db="EMBL/GenBank/DDBJ databases">
        <authorList>
            <person name="Gilroy R."/>
        </authorList>
    </citation>
    <scope>NUCLEOTIDE SEQUENCE</scope>
    <source>
        <strain evidence="1">G3-3990</strain>
    </source>
</reference>
<reference evidence="1" key="2">
    <citation type="journal article" date="2021" name="PeerJ">
        <title>Extensive microbial diversity within the chicken gut microbiome revealed by metagenomics and culture.</title>
        <authorList>
            <person name="Gilroy R."/>
            <person name="Ravi A."/>
            <person name="Getino M."/>
            <person name="Pursley I."/>
            <person name="Horton D.L."/>
            <person name="Alikhan N.F."/>
            <person name="Baker D."/>
            <person name="Gharbi K."/>
            <person name="Hall N."/>
            <person name="Watson M."/>
            <person name="Adriaenssens E.M."/>
            <person name="Foster-Nyarko E."/>
            <person name="Jarju S."/>
            <person name="Secka A."/>
            <person name="Antonio M."/>
            <person name="Oren A."/>
            <person name="Chaudhuri R.R."/>
            <person name="La Ragione R."/>
            <person name="Hildebrand F."/>
            <person name="Pallen M.J."/>
        </authorList>
    </citation>
    <scope>NUCLEOTIDE SEQUENCE</scope>
    <source>
        <strain evidence="1">G3-3990</strain>
    </source>
</reference>
<name>A0A9D9HSN4_9BACT</name>
<dbReference type="Pfam" id="PF21857">
    <property type="entry name" value="DUF6913"/>
    <property type="match status" value="1"/>
</dbReference>
<dbReference type="EMBL" id="JADIMG010000028">
    <property type="protein sequence ID" value="MBO8459207.1"/>
    <property type="molecule type" value="Genomic_DNA"/>
</dbReference>
<gene>
    <name evidence="1" type="ORF">IAA73_02595</name>
</gene>
<accession>A0A9D9HSN4</accession>
<sequence length="180" mass="21405">MKKWNFRRRQRKYKREEKSFVSYQEAKHILLLFQSHGRDNDQIIFQIIDQLKKDGKTVTAIGYVQRKKWGTYQTDCIVTFSSKETGMLGLPQKSIMDILLKNDYDLLLNFSCLSIIPLEYLQLYSNASCKVGAKIKYLQEPDIMIQMPDCPPSESFFSKEETNYLFEQMRFYLRSIRSKH</sequence>
<evidence type="ECO:0000313" key="1">
    <source>
        <dbReference type="EMBL" id="MBO8459207.1"/>
    </source>
</evidence>
<protein>
    <submittedName>
        <fullName evidence="1">Uncharacterized protein</fullName>
    </submittedName>
</protein>